<dbReference type="InterPro" id="IPR005152">
    <property type="entry name" value="Lipase_secreted"/>
</dbReference>
<gene>
    <name evidence="1" type="ORF">HNQ60_000533</name>
</gene>
<dbReference type="Pfam" id="PF03583">
    <property type="entry name" value="LIP"/>
    <property type="match status" value="1"/>
</dbReference>
<dbReference type="AlphaFoldDB" id="A0A841HFN4"/>
<dbReference type="InterPro" id="IPR029058">
    <property type="entry name" value="AB_hydrolase_fold"/>
</dbReference>
<name>A0A841HFN4_9GAMM</name>
<accession>A0A841HFN4</accession>
<dbReference type="GO" id="GO:0004806">
    <property type="term" value="F:triacylglycerol lipase activity"/>
    <property type="evidence" value="ECO:0007669"/>
    <property type="project" value="InterPro"/>
</dbReference>
<evidence type="ECO:0000313" key="1">
    <source>
        <dbReference type="EMBL" id="MBB6091687.1"/>
    </source>
</evidence>
<dbReference type="PANTHER" id="PTHR34853">
    <property type="match status" value="1"/>
</dbReference>
<dbReference type="PANTHER" id="PTHR34853:SF1">
    <property type="entry name" value="LIPASE 5"/>
    <property type="match status" value="1"/>
</dbReference>
<evidence type="ECO:0000313" key="2">
    <source>
        <dbReference type="Proteomes" id="UP000588068"/>
    </source>
</evidence>
<dbReference type="EMBL" id="JACHHZ010000001">
    <property type="protein sequence ID" value="MBB6091687.1"/>
    <property type="molecule type" value="Genomic_DNA"/>
</dbReference>
<dbReference type="Gene3D" id="3.40.50.1820">
    <property type="entry name" value="alpha/beta hydrolase"/>
    <property type="match status" value="1"/>
</dbReference>
<dbReference type="SUPFAM" id="SSF53474">
    <property type="entry name" value="alpha/beta-Hydrolases"/>
    <property type="match status" value="1"/>
</dbReference>
<protein>
    <submittedName>
        <fullName evidence="1">Pimeloyl-ACP methyl ester carboxylesterase</fullName>
    </submittedName>
</protein>
<sequence>MESKVIPEIDESIRSLGATAIRVLYRSTSSRNGASIDVSGMVFIPAGEPPPTGWPVLAFAHGTTGIDYECGPSLYPNLLGAAPQIAGFLKAGFAVAAADYEGLGAPGVHLYLDAKAEAWNVIDSVRALRHLRPGSISERWLVYGGSQGGGAAWAVAEQAATYAPDLQLLGAVSVVPAADVSGMAQMAFDGSMNPLQMGAYIAILTAQSRAHPDLDLDQHRRGSAATNWQALTSCSRGQERAEALQKVTLEEVKPASVEAAARMRELLSRIALPQQRTQAPLLVIYVGKDEFIETEWTRAAITRACAMGSKIEVVFQADKSHGTFDAGMVPEWMARRLAQEPFKGTCE</sequence>
<proteinExistence type="predicted"/>
<dbReference type="RefSeq" id="WP_184329473.1">
    <property type="nucleotide sequence ID" value="NZ_JACHHZ010000001.1"/>
</dbReference>
<reference evidence="1 2" key="1">
    <citation type="submission" date="2020-08" db="EMBL/GenBank/DDBJ databases">
        <title>Genomic Encyclopedia of Type Strains, Phase IV (KMG-IV): sequencing the most valuable type-strain genomes for metagenomic binning, comparative biology and taxonomic classification.</title>
        <authorList>
            <person name="Goeker M."/>
        </authorList>
    </citation>
    <scope>NUCLEOTIDE SEQUENCE [LARGE SCALE GENOMIC DNA]</scope>
    <source>
        <strain evidence="1 2">DSM 26723</strain>
    </source>
</reference>
<dbReference type="PIRSF" id="PIRSF029171">
    <property type="entry name" value="Esterase_LipA"/>
    <property type="match status" value="1"/>
</dbReference>
<comment type="caution">
    <text evidence="1">The sequence shown here is derived from an EMBL/GenBank/DDBJ whole genome shotgun (WGS) entry which is preliminary data.</text>
</comment>
<organism evidence="1 2">
    <name type="scientific">Povalibacter uvarum</name>
    <dbReference type="NCBI Taxonomy" id="732238"/>
    <lineage>
        <taxon>Bacteria</taxon>
        <taxon>Pseudomonadati</taxon>
        <taxon>Pseudomonadota</taxon>
        <taxon>Gammaproteobacteria</taxon>
        <taxon>Steroidobacterales</taxon>
        <taxon>Steroidobacteraceae</taxon>
        <taxon>Povalibacter</taxon>
    </lineage>
</organism>
<dbReference type="GO" id="GO:0016042">
    <property type="term" value="P:lipid catabolic process"/>
    <property type="evidence" value="ECO:0007669"/>
    <property type="project" value="InterPro"/>
</dbReference>
<dbReference type="Proteomes" id="UP000588068">
    <property type="component" value="Unassembled WGS sequence"/>
</dbReference>
<keyword evidence="2" id="KW-1185">Reference proteome</keyword>